<dbReference type="EMBL" id="BART01033793">
    <property type="protein sequence ID" value="GAH11129.1"/>
    <property type="molecule type" value="Genomic_DNA"/>
</dbReference>
<comment type="caution">
    <text evidence="1">The sequence shown here is derived from an EMBL/GenBank/DDBJ whole genome shotgun (WGS) entry which is preliminary data.</text>
</comment>
<gene>
    <name evidence="1" type="ORF">S01H4_57943</name>
</gene>
<feature type="non-terminal residue" evidence="1">
    <location>
        <position position="64"/>
    </location>
</feature>
<accession>X1E1T0</accession>
<dbReference type="AlphaFoldDB" id="X1E1T0"/>
<sequence>MKEFEKWLLNTKHANWTWEEDAKEAWKAALEWVANKCRGRRSEGLENLLEKIDKELLSKQSNNQ</sequence>
<evidence type="ECO:0000313" key="1">
    <source>
        <dbReference type="EMBL" id="GAH11129.1"/>
    </source>
</evidence>
<organism evidence="1">
    <name type="scientific">marine sediment metagenome</name>
    <dbReference type="NCBI Taxonomy" id="412755"/>
    <lineage>
        <taxon>unclassified sequences</taxon>
        <taxon>metagenomes</taxon>
        <taxon>ecological metagenomes</taxon>
    </lineage>
</organism>
<protein>
    <submittedName>
        <fullName evidence="1">Uncharacterized protein</fullName>
    </submittedName>
</protein>
<reference evidence="1" key="1">
    <citation type="journal article" date="2014" name="Front. Microbiol.">
        <title>High frequency of phylogenetically diverse reductive dehalogenase-homologous genes in deep subseafloor sedimentary metagenomes.</title>
        <authorList>
            <person name="Kawai M."/>
            <person name="Futagami T."/>
            <person name="Toyoda A."/>
            <person name="Takaki Y."/>
            <person name="Nishi S."/>
            <person name="Hori S."/>
            <person name="Arai W."/>
            <person name="Tsubouchi T."/>
            <person name="Morono Y."/>
            <person name="Uchiyama I."/>
            <person name="Ito T."/>
            <person name="Fujiyama A."/>
            <person name="Inagaki F."/>
            <person name="Takami H."/>
        </authorList>
    </citation>
    <scope>NUCLEOTIDE SEQUENCE</scope>
    <source>
        <strain evidence="1">Expedition CK06-06</strain>
    </source>
</reference>
<proteinExistence type="predicted"/>
<name>X1E1T0_9ZZZZ</name>